<dbReference type="PANTHER" id="PTHR42698:SF1">
    <property type="entry name" value="GTPASE ERA, MITOCHONDRIAL"/>
    <property type="match status" value="1"/>
</dbReference>
<keyword evidence="3 8" id="KW-0690">Ribosome biogenesis</keyword>
<evidence type="ECO:0000256" key="3">
    <source>
        <dbReference type="ARBA" id="ARBA00022517"/>
    </source>
</evidence>
<dbReference type="FunFam" id="3.40.50.300:FF:000094">
    <property type="entry name" value="GTPase Era"/>
    <property type="match status" value="1"/>
</dbReference>
<dbReference type="SUPFAM" id="SSF52540">
    <property type="entry name" value="P-loop containing nucleoside triphosphate hydrolases"/>
    <property type="match status" value="1"/>
</dbReference>
<feature type="region of interest" description="G2" evidence="9">
    <location>
        <begin position="38"/>
        <end position="42"/>
    </location>
</feature>
<dbReference type="CDD" id="cd22534">
    <property type="entry name" value="KH-II_Era"/>
    <property type="match status" value="1"/>
</dbReference>
<dbReference type="InterPro" id="IPR030388">
    <property type="entry name" value="G_ERA_dom"/>
</dbReference>
<evidence type="ECO:0000256" key="2">
    <source>
        <dbReference type="ARBA" id="ARBA00020484"/>
    </source>
</evidence>
<dbReference type="GO" id="GO:0005829">
    <property type="term" value="C:cytosol"/>
    <property type="evidence" value="ECO:0007669"/>
    <property type="project" value="TreeGrafter"/>
</dbReference>
<feature type="domain" description="Era-type G" evidence="12">
    <location>
        <begin position="4"/>
        <end position="171"/>
    </location>
</feature>
<evidence type="ECO:0000256" key="7">
    <source>
        <dbReference type="ARBA" id="ARBA00023136"/>
    </source>
</evidence>
<keyword evidence="5 8" id="KW-0694">RNA-binding</keyword>
<evidence type="ECO:0000256" key="8">
    <source>
        <dbReference type="HAMAP-Rule" id="MF_00367"/>
    </source>
</evidence>
<evidence type="ECO:0000313" key="13">
    <source>
        <dbReference type="EMBL" id="TCU63458.1"/>
    </source>
</evidence>
<dbReference type="InterPro" id="IPR006073">
    <property type="entry name" value="GTP-bd"/>
</dbReference>
<dbReference type="NCBIfam" id="TIGR00436">
    <property type="entry name" value="era"/>
    <property type="match status" value="1"/>
</dbReference>
<dbReference type="EMBL" id="SMBP01000001">
    <property type="protein sequence ID" value="TCU63458.1"/>
    <property type="molecule type" value="Genomic_DNA"/>
</dbReference>
<dbReference type="RefSeq" id="WP_132223213.1">
    <property type="nucleotide sequence ID" value="NZ_JANKBG010000001.1"/>
</dbReference>
<feature type="binding site" evidence="8">
    <location>
        <begin position="121"/>
        <end position="124"/>
    </location>
    <ligand>
        <name>GTP</name>
        <dbReference type="ChEBI" id="CHEBI:37565"/>
    </ligand>
</feature>
<comment type="caution">
    <text evidence="13">The sequence shown here is derived from an EMBL/GenBank/DDBJ whole genome shotgun (WGS) entry which is preliminary data.</text>
</comment>
<accession>A0A4R3TNV0</accession>
<evidence type="ECO:0000313" key="14">
    <source>
        <dbReference type="Proteomes" id="UP000295773"/>
    </source>
</evidence>
<sequence>MSYKSGFIAIIGRPNAGKSTLLNALLNEKIAITTPKPQTTRNNISGILTREDAQFIFTDTPGIHKPKHELGKTLNRNAYTAIAEADVNFWVVDATQSFGSGDEFLLEKIKKSHIPCFLILNKIDLLDKEKLIRTLQQWQERHTFAEIFPVSALQKDNLNDLLEVTKGYLEEGPKFFPDEMVSDHGEQFQIAEIIREKVLYKTNEEVPHSVAVVIERKEETATAVFLQALIVVERTSQKAILIGKQAAMIRSIRLAAQKELKEKFHKKVELELYVRVEKNWRNRSNKLQQFGYLELEDTHEG</sequence>
<gene>
    <name evidence="8" type="primary">era</name>
    <name evidence="13" type="ORF">EDD61_101110</name>
</gene>
<feature type="region of interest" description="G5" evidence="9">
    <location>
        <begin position="150"/>
        <end position="152"/>
    </location>
</feature>
<keyword evidence="14" id="KW-1185">Reference proteome</keyword>
<feature type="region of interest" description="G1" evidence="9">
    <location>
        <begin position="12"/>
        <end position="19"/>
    </location>
</feature>
<feature type="binding site" evidence="8">
    <location>
        <begin position="12"/>
        <end position="19"/>
    </location>
    <ligand>
        <name>GTP</name>
        <dbReference type="ChEBI" id="CHEBI:37565"/>
    </ligand>
</feature>
<protein>
    <recommendedName>
        <fullName evidence="2 8">GTPase Era</fullName>
    </recommendedName>
</protein>
<feature type="binding site" evidence="8">
    <location>
        <begin position="59"/>
        <end position="63"/>
    </location>
    <ligand>
        <name>GTP</name>
        <dbReference type="ChEBI" id="CHEBI:37565"/>
    </ligand>
</feature>
<dbReference type="InterPro" id="IPR027417">
    <property type="entry name" value="P-loop_NTPase"/>
</dbReference>
<feature type="region of interest" description="G4" evidence="9">
    <location>
        <begin position="121"/>
        <end position="124"/>
    </location>
</feature>
<evidence type="ECO:0000256" key="6">
    <source>
        <dbReference type="ARBA" id="ARBA00023134"/>
    </source>
</evidence>
<comment type="subunit">
    <text evidence="8">Monomer.</text>
</comment>
<dbReference type="Proteomes" id="UP000295773">
    <property type="component" value="Unassembled WGS sequence"/>
</dbReference>
<dbReference type="InterPro" id="IPR005225">
    <property type="entry name" value="Small_GTP-bd"/>
</dbReference>
<keyword evidence="6 8" id="KW-0342">GTP-binding</keyword>
<dbReference type="GO" id="GO:0070181">
    <property type="term" value="F:small ribosomal subunit rRNA binding"/>
    <property type="evidence" value="ECO:0007669"/>
    <property type="project" value="UniProtKB-UniRule"/>
</dbReference>
<dbReference type="GO" id="GO:0003924">
    <property type="term" value="F:GTPase activity"/>
    <property type="evidence" value="ECO:0007669"/>
    <property type="project" value="UniProtKB-UniRule"/>
</dbReference>
<keyword evidence="8" id="KW-1003">Cell membrane</keyword>
<keyword evidence="7 8" id="KW-0472">Membrane</keyword>
<keyword evidence="4 8" id="KW-0547">Nucleotide-binding</keyword>
<evidence type="ECO:0000256" key="1">
    <source>
        <dbReference type="ARBA" id="ARBA00007921"/>
    </source>
</evidence>
<dbReference type="Pfam" id="PF01926">
    <property type="entry name" value="MMR_HSR1"/>
    <property type="match status" value="1"/>
</dbReference>
<comment type="subcellular location">
    <subcellularLocation>
        <location evidence="8">Cytoplasm</location>
    </subcellularLocation>
    <subcellularLocation>
        <location evidence="8">Cell membrane</location>
        <topology evidence="8">Peripheral membrane protein</topology>
    </subcellularLocation>
</comment>
<proteinExistence type="inferred from homology"/>
<evidence type="ECO:0000256" key="9">
    <source>
        <dbReference type="PROSITE-ProRule" id="PRU01050"/>
    </source>
</evidence>
<organism evidence="13 14">
    <name type="scientific">Longicatena caecimuris</name>
    <dbReference type="NCBI Taxonomy" id="1796635"/>
    <lineage>
        <taxon>Bacteria</taxon>
        <taxon>Bacillati</taxon>
        <taxon>Bacillota</taxon>
        <taxon>Erysipelotrichia</taxon>
        <taxon>Erysipelotrichales</taxon>
        <taxon>Erysipelotrichaceae</taxon>
        <taxon>Longicatena</taxon>
    </lineage>
</organism>
<dbReference type="PROSITE" id="PS50823">
    <property type="entry name" value="KH_TYPE_2"/>
    <property type="match status" value="1"/>
</dbReference>
<dbReference type="InterPro" id="IPR005662">
    <property type="entry name" value="GTPase_Era-like"/>
</dbReference>
<reference evidence="13 14" key="1">
    <citation type="submission" date="2019-03" db="EMBL/GenBank/DDBJ databases">
        <title>Genomic Encyclopedia of Type Strains, Phase IV (KMG-IV): sequencing the most valuable type-strain genomes for metagenomic binning, comparative biology and taxonomic classification.</title>
        <authorList>
            <person name="Goeker M."/>
        </authorList>
    </citation>
    <scope>NUCLEOTIDE SEQUENCE [LARGE SCALE GENOMIC DNA]</scope>
    <source>
        <strain evidence="13 14">DSM 29481</strain>
    </source>
</reference>
<evidence type="ECO:0000256" key="5">
    <source>
        <dbReference type="ARBA" id="ARBA00022884"/>
    </source>
</evidence>
<dbReference type="NCBIfam" id="TIGR00231">
    <property type="entry name" value="small_GTP"/>
    <property type="match status" value="1"/>
</dbReference>
<dbReference type="GO" id="GO:0000028">
    <property type="term" value="P:ribosomal small subunit assembly"/>
    <property type="evidence" value="ECO:0007669"/>
    <property type="project" value="TreeGrafter"/>
</dbReference>
<dbReference type="InterPro" id="IPR009019">
    <property type="entry name" value="KH_sf_prok-type"/>
</dbReference>
<dbReference type="GO" id="GO:0005886">
    <property type="term" value="C:plasma membrane"/>
    <property type="evidence" value="ECO:0007669"/>
    <property type="project" value="UniProtKB-SubCell"/>
</dbReference>
<dbReference type="Gene3D" id="3.40.50.300">
    <property type="entry name" value="P-loop containing nucleotide triphosphate hydrolases"/>
    <property type="match status" value="1"/>
</dbReference>
<dbReference type="Pfam" id="PF07650">
    <property type="entry name" value="KH_2"/>
    <property type="match status" value="1"/>
</dbReference>
<feature type="domain" description="KH type-2" evidence="11">
    <location>
        <begin position="194"/>
        <end position="278"/>
    </location>
</feature>
<comment type="function">
    <text evidence="8">An essential GTPase that binds both GDP and GTP, with rapid nucleotide exchange. Plays a role in 16S rRNA processing and 30S ribosomal subunit biogenesis and possibly also in cell cycle regulation and energy metabolism.</text>
</comment>
<dbReference type="InterPro" id="IPR004044">
    <property type="entry name" value="KH_dom_type_2"/>
</dbReference>
<dbReference type="GO" id="GO:0043024">
    <property type="term" value="F:ribosomal small subunit binding"/>
    <property type="evidence" value="ECO:0007669"/>
    <property type="project" value="TreeGrafter"/>
</dbReference>
<dbReference type="GO" id="GO:0005525">
    <property type="term" value="F:GTP binding"/>
    <property type="evidence" value="ECO:0007669"/>
    <property type="project" value="UniProtKB-UniRule"/>
</dbReference>
<keyword evidence="8" id="KW-0963">Cytoplasm</keyword>
<keyword evidence="8" id="KW-0699">rRNA-binding</keyword>
<evidence type="ECO:0000259" key="12">
    <source>
        <dbReference type="PROSITE" id="PS51713"/>
    </source>
</evidence>
<evidence type="ECO:0000259" key="11">
    <source>
        <dbReference type="PROSITE" id="PS50823"/>
    </source>
</evidence>
<dbReference type="HAMAP" id="MF_00367">
    <property type="entry name" value="GTPase_Era"/>
    <property type="match status" value="1"/>
</dbReference>
<dbReference type="CDD" id="cd04163">
    <property type="entry name" value="Era"/>
    <property type="match status" value="1"/>
</dbReference>
<evidence type="ECO:0000256" key="10">
    <source>
        <dbReference type="RuleBase" id="RU003761"/>
    </source>
</evidence>
<evidence type="ECO:0000256" key="4">
    <source>
        <dbReference type="ARBA" id="ARBA00022741"/>
    </source>
</evidence>
<dbReference type="InterPro" id="IPR015946">
    <property type="entry name" value="KH_dom-like_a/b"/>
</dbReference>
<dbReference type="PROSITE" id="PS51713">
    <property type="entry name" value="G_ERA"/>
    <property type="match status" value="1"/>
</dbReference>
<dbReference type="AlphaFoldDB" id="A0A4R3TNV0"/>
<dbReference type="NCBIfam" id="NF000908">
    <property type="entry name" value="PRK00089.1"/>
    <property type="match status" value="1"/>
</dbReference>
<dbReference type="SUPFAM" id="SSF54814">
    <property type="entry name" value="Prokaryotic type KH domain (KH-domain type II)"/>
    <property type="match status" value="1"/>
</dbReference>
<name>A0A4R3TNV0_9FIRM</name>
<feature type="region of interest" description="G3" evidence="9">
    <location>
        <begin position="59"/>
        <end position="62"/>
    </location>
</feature>
<dbReference type="Gene3D" id="3.30.300.20">
    <property type="match status" value="1"/>
</dbReference>
<dbReference type="PANTHER" id="PTHR42698">
    <property type="entry name" value="GTPASE ERA"/>
    <property type="match status" value="1"/>
</dbReference>
<comment type="similarity">
    <text evidence="1 8 9 10">Belongs to the TRAFAC class TrmE-Era-EngA-EngB-Septin-like GTPase superfamily. Era GTPase family.</text>
</comment>